<keyword evidence="7" id="KW-0812">Transmembrane</keyword>
<dbReference type="PROSITE" id="PS50111">
    <property type="entry name" value="CHEMOTAXIS_TRANSDUC_2"/>
    <property type="match status" value="1"/>
</dbReference>
<keyword evidence="7" id="KW-0472">Membrane</keyword>
<dbReference type="InterPro" id="IPR004090">
    <property type="entry name" value="Chemotax_Me-accpt_rcpt"/>
</dbReference>
<keyword evidence="3 5" id="KW-0807">Transducer</keyword>
<dbReference type="SUPFAM" id="SSF58104">
    <property type="entry name" value="Methyl-accepting chemotaxis protein (MCP) signaling domain"/>
    <property type="match status" value="1"/>
</dbReference>
<feature type="domain" description="HAMP" evidence="10">
    <location>
        <begin position="315"/>
        <end position="368"/>
    </location>
</feature>
<dbReference type="Pfam" id="PF12729">
    <property type="entry name" value="4HB_MCP_1"/>
    <property type="match status" value="1"/>
</dbReference>
<protein>
    <submittedName>
        <fullName evidence="12">Methyl-accepting chemotaxis protein</fullName>
    </submittedName>
</protein>
<organism evidence="12 13">
    <name type="scientific">Roseibium porphyridii</name>
    <dbReference type="NCBI Taxonomy" id="2866279"/>
    <lineage>
        <taxon>Bacteria</taxon>
        <taxon>Pseudomonadati</taxon>
        <taxon>Pseudomonadota</taxon>
        <taxon>Alphaproteobacteria</taxon>
        <taxon>Hyphomicrobiales</taxon>
        <taxon>Stappiaceae</taxon>
        <taxon>Roseibium</taxon>
    </lineage>
</organism>
<evidence type="ECO:0000256" key="4">
    <source>
        <dbReference type="ARBA" id="ARBA00029447"/>
    </source>
</evidence>
<reference evidence="12 13" key="1">
    <citation type="submission" date="2023-03" db="EMBL/GenBank/DDBJ databases">
        <title>Roseibium porphyridii sp. nov. and Roseibium rhodosorbium sp. nov. isolated from marine algae, Porphyridium cruentum and Rhodosorus marinus, respectively.</title>
        <authorList>
            <person name="Lee M.W."/>
            <person name="Choi B.J."/>
            <person name="Lee J.K."/>
            <person name="Choi D.G."/>
            <person name="Baek J.H."/>
            <person name="Bayburt H."/>
            <person name="Kim J.M."/>
            <person name="Han D.M."/>
            <person name="Kim K.H."/>
            <person name="Jeon C.O."/>
        </authorList>
    </citation>
    <scope>NUCLEOTIDE SEQUENCE [LARGE SCALE GENOMIC DNA]</scope>
    <source>
        <strain evidence="12 13">KMA01</strain>
    </source>
</reference>
<comment type="subcellular location">
    <subcellularLocation>
        <location evidence="1">Cell inner membrane</location>
        <topology evidence="1">Multi-pass membrane protein</topology>
    </subcellularLocation>
</comment>
<evidence type="ECO:0000259" key="8">
    <source>
        <dbReference type="PROSITE" id="PS50111"/>
    </source>
</evidence>
<dbReference type="EMBL" id="CP120863">
    <property type="protein sequence ID" value="WFE90199.1"/>
    <property type="molecule type" value="Genomic_DNA"/>
</dbReference>
<dbReference type="PROSITE" id="PS50885">
    <property type="entry name" value="HAMP"/>
    <property type="match status" value="1"/>
</dbReference>
<dbReference type="SMART" id="SM00283">
    <property type="entry name" value="MA"/>
    <property type="match status" value="1"/>
</dbReference>
<dbReference type="InterPro" id="IPR032255">
    <property type="entry name" value="HBM"/>
</dbReference>
<dbReference type="Gene3D" id="6.10.340.10">
    <property type="match status" value="1"/>
</dbReference>
<gene>
    <name evidence="12" type="ORF">K1718_02300</name>
</gene>
<proteinExistence type="inferred from homology"/>
<dbReference type="InterPro" id="IPR000727">
    <property type="entry name" value="T_SNARE_dom"/>
</dbReference>
<evidence type="ECO:0000256" key="6">
    <source>
        <dbReference type="SAM" id="MobiDB-lite"/>
    </source>
</evidence>
<evidence type="ECO:0000256" key="7">
    <source>
        <dbReference type="SAM" id="Phobius"/>
    </source>
</evidence>
<dbReference type="InterPro" id="IPR024478">
    <property type="entry name" value="HlyB_4HB_MCP"/>
</dbReference>
<sequence>MTVQHRILMGFGLIALFIAAVGVWAYISLSVVGEDIAAMEDMSGDALLASEMNADMAKVLVNTNKYIQTRSEEALQATNEFLRQMEDGIKTAENEIRNPARVELVQKIKSGLTDFTGGLEQVVALYRERDELVLNKLDKIGPIARKNLSSINETATEDGDYETANLAARASQDFLLARLYVLKFLATNDTTDFERAMMEMSVIEKELALLDNSIENPERKATLATTIPMIVDYKSSAQRVHDIIVERNSIRTGVLDKTGFEVNGWAAQVKESAVEDNSALGQKTLREAFVAEWQIIGASAFAFVLAITLAIFISFGITRPLARLVGDAGRLADGDTAVEFAEARRPDEIGNVARSVAGFRDAVVQRQELTIRQEAEQQEREKRNARVADLLETFSAQISDMLNSVKGATVSMQSTATQMTQTAQDTSGQASDVAAAAEEATTNVQTVASATEELAASLQEVSQQVSHSSEISDKASSEAKRTNTQIGGLATVAEDIGEVISLIQNIAEQTNLLALNATIEAARAGEAGKGFAVVAAEVKDLASQTGKATEEISQKISAIQAETRDAVGGIEAIGEIIEEMNTVSASIASAVDQQTSATSEIASNVDQASRGTTVVSEQIAKVSGAASETDTAAHSVLQASAQLAQRAEDMRSTIETFLSEVRAA</sequence>
<feature type="transmembrane region" description="Helical" evidence="7">
    <location>
        <begin position="293"/>
        <end position="315"/>
    </location>
</feature>
<dbReference type="Proteomes" id="UP001209803">
    <property type="component" value="Chromosome"/>
</dbReference>
<feature type="region of interest" description="Disordered" evidence="6">
    <location>
        <begin position="460"/>
        <end position="483"/>
    </location>
</feature>
<evidence type="ECO:0000313" key="12">
    <source>
        <dbReference type="EMBL" id="WFE90199.1"/>
    </source>
</evidence>
<dbReference type="PROSITE" id="PS50192">
    <property type="entry name" value="T_SNARE"/>
    <property type="match status" value="1"/>
</dbReference>
<evidence type="ECO:0000256" key="1">
    <source>
        <dbReference type="ARBA" id="ARBA00004429"/>
    </source>
</evidence>
<dbReference type="SUPFAM" id="SSF158472">
    <property type="entry name" value="HAMP domain-like"/>
    <property type="match status" value="1"/>
</dbReference>
<keyword evidence="7" id="KW-1133">Transmembrane helix</keyword>
<name>A0ABY8F5Z7_9HYPH</name>
<dbReference type="CDD" id="cd06225">
    <property type="entry name" value="HAMP"/>
    <property type="match status" value="1"/>
</dbReference>
<dbReference type="PANTHER" id="PTHR32089:SF112">
    <property type="entry name" value="LYSOZYME-LIKE PROTEIN-RELATED"/>
    <property type="match status" value="1"/>
</dbReference>
<feature type="domain" description="T-SNARE coiled-coil homology" evidence="9">
    <location>
        <begin position="560"/>
        <end position="622"/>
    </location>
</feature>
<keyword evidence="2" id="KW-0997">Cell inner membrane</keyword>
<feature type="transmembrane region" description="Helical" evidence="7">
    <location>
        <begin position="7"/>
        <end position="27"/>
    </location>
</feature>
<evidence type="ECO:0000259" key="11">
    <source>
        <dbReference type="PROSITE" id="PS51753"/>
    </source>
</evidence>
<dbReference type="PROSITE" id="PS51753">
    <property type="entry name" value="HBM"/>
    <property type="match status" value="1"/>
</dbReference>
<keyword evidence="13" id="KW-1185">Reference proteome</keyword>
<evidence type="ECO:0000313" key="13">
    <source>
        <dbReference type="Proteomes" id="UP001209803"/>
    </source>
</evidence>
<evidence type="ECO:0000256" key="2">
    <source>
        <dbReference type="ARBA" id="ARBA00022519"/>
    </source>
</evidence>
<feature type="compositionally biased region" description="Basic and acidic residues" evidence="6">
    <location>
        <begin position="470"/>
        <end position="481"/>
    </location>
</feature>
<dbReference type="SMART" id="SM01358">
    <property type="entry name" value="HBM"/>
    <property type="match status" value="1"/>
</dbReference>
<dbReference type="SMART" id="SM00304">
    <property type="entry name" value="HAMP"/>
    <property type="match status" value="1"/>
</dbReference>
<feature type="domain" description="HBM" evidence="11">
    <location>
        <begin position="41"/>
        <end position="281"/>
    </location>
</feature>
<dbReference type="PANTHER" id="PTHR32089">
    <property type="entry name" value="METHYL-ACCEPTING CHEMOTAXIS PROTEIN MCPB"/>
    <property type="match status" value="1"/>
</dbReference>
<dbReference type="Pfam" id="PF00672">
    <property type="entry name" value="HAMP"/>
    <property type="match status" value="1"/>
</dbReference>
<accession>A0ABY8F5Z7</accession>
<dbReference type="RefSeq" id="WP_265679875.1">
    <property type="nucleotide sequence ID" value="NZ_CP120863.1"/>
</dbReference>
<dbReference type="PRINTS" id="PR00260">
    <property type="entry name" value="CHEMTRNSDUCR"/>
</dbReference>
<evidence type="ECO:0000256" key="5">
    <source>
        <dbReference type="PROSITE-ProRule" id="PRU00284"/>
    </source>
</evidence>
<evidence type="ECO:0000259" key="10">
    <source>
        <dbReference type="PROSITE" id="PS50885"/>
    </source>
</evidence>
<keyword evidence="2" id="KW-1003">Cell membrane</keyword>
<dbReference type="InterPro" id="IPR003660">
    <property type="entry name" value="HAMP_dom"/>
</dbReference>
<feature type="compositionally biased region" description="Low complexity" evidence="6">
    <location>
        <begin position="460"/>
        <end position="469"/>
    </location>
</feature>
<evidence type="ECO:0000256" key="3">
    <source>
        <dbReference type="ARBA" id="ARBA00023224"/>
    </source>
</evidence>
<dbReference type="InterPro" id="IPR004089">
    <property type="entry name" value="MCPsignal_dom"/>
</dbReference>
<comment type="similarity">
    <text evidence="4">Belongs to the methyl-accepting chemotaxis (MCP) protein family.</text>
</comment>
<feature type="domain" description="Methyl-accepting transducer" evidence="8">
    <location>
        <begin position="408"/>
        <end position="644"/>
    </location>
</feature>
<dbReference type="Pfam" id="PF00015">
    <property type="entry name" value="MCPsignal"/>
    <property type="match status" value="1"/>
</dbReference>
<evidence type="ECO:0000259" key="9">
    <source>
        <dbReference type="PROSITE" id="PS50192"/>
    </source>
</evidence>
<dbReference type="Gene3D" id="1.10.287.950">
    <property type="entry name" value="Methyl-accepting chemotaxis protein"/>
    <property type="match status" value="1"/>
</dbReference>